<reference evidence="2 3" key="1">
    <citation type="submission" date="2024-05" db="EMBL/GenBank/DDBJ databases">
        <authorList>
            <person name="Haq I."/>
            <person name="Ullah Z."/>
            <person name="Ahmad R."/>
            <person name="Li M."/>
            <person name="Tong Y."/>
        </authorList>
    </citation>
    <scope>NUCLEOTIDE SEQUENCE [LARGE SCALE GENOMIC DNA]</scope>
    <source>
        <strain evidence="2 3">16A2E</strain>
    </source>
</reference>
<gene>
    <name evidence="2" type="ORF">ABC228_07730</name>
</gene>
<evidence type="ECO:0000313" key="2">
    <source>
        <dbReference type="EMBL" id="MEN2767073.1"/>
    </source>
</evidence>
<organism evidence="2 3">
    <name type="scientific">Ornithinibacillus xuwenensis</name>
    <dbReference type="NCBI Taxonomy" id="3144668"/>
    <lineage>
        <taxon>Bacteria</taxon>
        <taxon>Bacillati</taxon>
        <taxon>Bacillota</taxon>
        <taxon>Bacilli</taxon>
        <taxon>Bacillales</taxon>
        <taxon>Bacillaceae</taxon>
        <taxon>Ornithinibacillus</taxon>
    </lineage>
</organism>
<dbReference type="RefSeq" id="WP_345824533.1">
    <property type="nucleotide sequence ID" value="NZ_JBDIML010000002.1"/>
</dbReference>
<evidence type="ECO:0000256" key="1">
    <source>
        <dbReference type="SAM" id="Phobius"/>
    </source>
</evidence>
<sequence length="141" mass="16282">MSKVIIRYGVALLVSLFLYLLLSPWEFPNLITHFCVFLLVLFFPLILVFLHAKNQWKAFWLTFGFSSIGAIRLLVGLIYKDKISIIDSIRVNKDNLIIVDGNRMLIGEPISYWYLEGLLIYLFFGILGILVGIIVQRKSQK</sequence>
<feature type="transmembrane region" description="Helical" evidence="1">
    <location>
        <begin position="5"/>
        <end position="25"/>
    </location>
</feature>
<keyword evidence="1" id="KW-1133">Transmembrane helix</keyword>
<comment type="caution">
    <text evidence="2">The sequence shown here is derived from an EMBL/GenBank/DDBJ whole genome shotgun (WGS) entry which is preliminary data.</text>
</comment>
<feature type="transmembrane region" description="Helical" evidence="1">
    <location>
        <begin position="112"/>
        <end position="135"/>
    </location>
</feature>
<proteinExistence type="predicted"/>
<keyword evidence="3" id="KW-1185">Reference proteome</keyword>
<keyword evidence="1" id="KW-0472">Membrane</keyword>
<protein>
    <submittedName>
        <fullName evidence="2">Uncharacterized protein</fullName>
    </submittedName>
</protein>
<feature type="transmembrane region" description="Helical" evidence="1">
    <location>
        <begin position="31"/>
        <end position="51"/>
    </location>
</feature>
<accession>A0ABU9XHT9</accession>
<evidence type="ECO:0000313" key="3">
    <source>
        <dbReference type="Proteomes" id="UP001444625"/>
    </source>
</evidence>
<feature type="transmembrane region" description="Helical" evidence="1">
    <location>
        <begin position="58"/>
        <end position="79"/>
    </location>
</feature>
<keyword evidence="1" id="KW-0812">Transmembrane</keyword>
<dbReference type="Proteomes" id="UP001444625">
    <property type="component" value="Unassembled WGS sequence"/>
</dbReference>
<dbReference type="EMBL" id="JBDIML010000002">
    <property type="protein sequence ID" value="MEN2767073.1"/>
    <property type="molecule type" value="Genomic_DNA"/>
</dbReference>
<name>A0ABU9XHT9_9BACI</name>